<gene>
    <name evidence="8" type="ORF">GIW47_05670</name>
</gene>
<comment type="cofactor">
    <cofactor evidence="2">
        <name>Mg(2+)</name>
        <dbReference type="ChEBI" id="CHEBI:18420"/>
    </cofactor>
</comment>
<proteinExistence type="predicted"/>
<evidence type="ECO:0000256" key="5">
    <source>
        <dbReference type="ARBA" id="ARBA00022842"/>
    </source>
</evidence>
<dbReference type="PROSITE" id="PS51462">
    <property type="entry name" value="NUDIX"/>
    <property type="match status" value="1"/>
</dbReference>
<comment type="cofactor">
    <cofactor evidence="1">
        <name>Mn(2+)</name>
        <dbReference type="ChEBI" id="CHEBI:29035"/>
    </cofactor>
</comment>
<evidence type="ECO:0000256" key="4">
    <source>
        <dbReference type="ARBA" id="ARBA00022801"/>
    </source>
</evidence>
<dbReference type="PANTHER" id="PTHR12992">
    <property type="entry name" value="NUDIX HYDROLASE"/>
    <property type="match status" value="1"/>
</dbReference>
<dbReference type="Pfam" id="PF00293">
    <property type="entry name" value="NUDIX"/>
    <property type="match status" value="1"/>
</dbReference>
<keyword evidence="9" id="KW-1185">Reference proteome</keyword>
<keyword evidence="4" id="KW-0378">Hydrolase</keyword>
<dbReference type="SUPFAM" id="SSF55811">
    <property type="entry name" value="Nudix"/>
    <property type="match status" value="1"/>
</dbReference>
<dbReference type="InterPro" id="IPR045121">
    <property type="entry name" value="CoAse"/>
</dbReference>
<keyword evidence="3" id="KW-0479">Metal-binding</keyword>
<evidence type="ECO:0000256" key="2">
    <source>
        <dbReference type="ARBA" id="ARBA00001946"/>
    </source>
</evidence>
<dbReference type="PANTHER" id="PTHR12992:SF11">
    <property type="entry name" value="MITOCHONDRIAL COENZYME A DIPHOSPHATASE NUDT8"/>
    <property type="match status" value="1"/>
</dbReference>
<dbReference type="InterPro" id="IPR015797">
    <property type="entry name" value="NUDIX_hydrolase-like_dom_sf"/>
</dbReference>
<dbReference type="Gene3D" id="3.90.79.10">
    <property type="entry name" value="Nucleoside Triphosphate Pyrophosphohydrolase"/>
    <property type="match status" value="1"/>
</dbReference>
<name>A0ABS9FKE6_9PSED</name>
<accession>A0ABS9FKE6</accession>
<protein>
    <submittedName>
        <fullName evidence="8">NUDIX domain-containing protein</fullName>
    </submittedName>
</protein>
<dbReference type="EMBL" id="WKDU01000004">
    <property type="protein sequence ID" value="MCF5152107.1"/>
    <property type="molecule type" value="Genomic_DNA"/>
</dbReference>
<keyword evidence="5" id="KW-0460">Magnesium</keyword>
<comment type="caution">
    <text evidence="8">The sequence shown here is derived from an EMBL/GenBank/DDBJ whole genome shotgun (WGS) entry which is preliminary data.</text>
</comment>
<reference evidence="8 9" key="1">
    <citation type="submission" date="2019-11" db="EMBL/GenBank/DDBJ databases">
        <title>Epiphytic Pseudomonas syringae from cherry orchards.</title>
        <authorList>
            <person name="Hulin M.T."/>
        </authorList>
    </citation>
    <scope>NUCLEOTIDE SEQUENCE [LARGE SCALE GENOMIC DNA]</scope>
    <source>
        <strain evidence="8 9">PA-6-3B</strain>
    </source>
</reference>
<dbReference type="InterPro" id="IPR000086">
    <property type="entry name" value="NUDIX_hydrolase_dom"/>
</dbReference>
<dbReference type="Proteomes" id="UP000814074">
    <property type="component" value="Unassembled WGS sequence"/>
</dbReference>
<evidence type="ECO:0000256" key="6">
    <source>
        <dbReference type="ARBA" id="ARBA00023211"/>
    </source>
</evidence>
<dbReference type="CDD" id="cd03426">
    <property type="entry name" value="NUDIX_CoAse_Nudt7"/>
    <property type="match status" value="1"/>
</dbReference>
<keyword evidence="6" id="KW-0464">Manganese</keyword>
<evidence type="ECO:0000256" key="3">
    <source>
        <dbReference type="ARBA" id="ARBA00022723"/>
    </source>
</evidence>
<evidence type="ECO:0000313" key="8">
    <source>
        <dbReference type="EMBL" id="MCF5152107.1"/>
    </source>
</evidence>
<organism evidence="8 9">
    <name type="scientific">Pseudomonas lactis</name>
    <dbReference type="NCBI Taxonomy" id="1615674"/>
    <lineage>
        <taxon>Bacteria</taxon>
        <taxon>Pseudomonadati</taxon>
        <taxon>Pseudomonadota</taxon>
        <taxon>Gammaproteobacteria</taxon>
        <taxon>Pseudomonadales</taxon>
        <taxon>Pseudomonadaceae</taxon>
        <taxon>Pseudomonas</taxon>
    </lineage>
</organism>
<sequence>MHAITAQALQRLAQLSGEAPHLDAGPEKVAAVLIALLAAEPECPVVFTQRANGMRRHAGEISLPGGLLEAVDQGSVIRAALREAQEEVGLPPAAVQVPLVLPLCRNSRGVVIYPVVGIITRPLRWRLQAKEVAEVIKVPLSHFLQADHYRQERRVYDGEEKHSLVLDCGTEQIWGLTARIMNNLRLHLHPDD</sequence>
<evidence type="ECO:0000259" key="7">
    <source>
        <dbReference type="PROSITE" id="PS51462"/>
    </source>
</evidence>
<dbReference type="RefSeq" id="WP_120248771.1">
    <property type="nucleotide sequence ID" value="NZ_WKDU01000004.1"/>
</dbReference>
<feature type="domain" description="Nudix hydrolase" evidence="7">
    <location>
        <begin position="27"/>
        <end position="161"/>
    </location>
</feature>
<evidence type="ECO:0000256" key="1">
    <source>
        <dbReference type="ARBA" id="ARBA00001936"/>
    </source>
</evidence>
<evidence type="ECO:0000313" key="9">
    <source>
        <dbReference type="Proteomes" id="UP000814074"/>
    </source>
</evidence>